<dbReference type="OrthoDB" id="7257484at2"/>
<proteinExistence type="predicted"/>
<dbReference type="GO" id="GO:0016787">
    <property type="term" value="F:hydrolase activity"/>
    <property type="evidence" value="ECO:0007669"/>
    <property type="project" value="UniProtKB-KW"/>
</dbReference>
<reference evidence="2 3" key="1">
    <citation type="submission" date="2019-01" db="EMBL/GenBank/DDBJ databases">
        <authorList>
            <person name="Chen W.-M."/>
        </authorList>
    </citation>
    <scope>NUCLEOTIDE SEQUENCE [LARGE SCALE GENOMIC DNA]</scope>
    <source>
        <strain evidence="2 3">TER-1</strain>
    </source>
</reference>
<dbReference type="EMBL" id="SACP01000012">
    <property type="protein sequence ID" value="RVU17451.1"/>
    <property type="molecule type" value="Genomic_DNA"/>
</dbReference>
<evidence type="ECO:0000313" key="2">
    <source>
        <dbReference type="EMBL" id="RVU17451.1"/>
    </source>
</evidence>
<dbReference type="InterPro" id="IPR029058">
    <property type="entry name" value="AB_hydrolase_fold"/>
</dbReference>
<keyword evidence="1" id="KW-0472">Membrane</keyword>
<evidence type="ECO:0000313" key="3">
    <source>
        <dbReference type="Proteomes" id="UP000286997"/>
    </source>
</evidence>
<name>A0A437P596_9HYPH</name>
<sequence>MRELGFTPPDLAPDDTRLIERRHAFYVPGYDPEARHRYHALFARELGRYAARFEMRLHHVSPLVESADRRTQTWTVDAGLAGRRTATTFEILLWDDMVRRDMARPVLASLLLLLLSVGHSLGTGTLLHLFRLSRRFAGVIPLYPLVVSSILLAVGAGIGSGLTRLVGQPAGSWGAILVAVAAALGFVQLAMPVLDRFFLRQLANDWVFKWQHGNGWREDYTACLDAMAARVAARIDADGADEITLVGHSSGALAVVEVAARVIVLRPGARLSLLTLGAGLPLVALVPRAARVRADIAAVVACDRVVWAEYQAPQDWMNFPGFNPARDLGPPPARVANPLIRSARFREIVDPAVYRRVRRRPFRMHFQFLFANDRPGEFDVFALLLGPRSLRDRVLAPDIVPLREPAGSHP</sequence>
<keyword evidence="1" id="KW-0812">Transmembrane</keyword>
<gene>
    <name evidence="2" type="ORF">EOE48_13765</name>
</gene>
<dbReference type="Gene3D" id="3.40.50.1820">
    <property type="entry name" value="alpha/beta hydrolase"/>
    <property type="match status" value="1"/>
</dbReference>
<protein>
    <submittedName>
        <fullName evidence="2">Alpha/beta hydrolase</fullName>
    </submittedName>
</protein>
<feature type="transmembrane region" description="Helical" evidence="1">
    <location>
        <begin position="106"/>
        <end position="130"/>
    </location>
</feature>
<evidence type="ECO:0000256" key="1">
    <source>
        <dbReference type="SAM" id="Phobius"/>
    </source>
</evidence>
<keyword evidence="3" id="KW-1185">Reference proteome</keyword>
<feature type="transmembrane region" description="Helical" evidence="1">
    <location>
        <begin position="174"/>
        <end position="194"/>
    </location>
</feature>
<feature type="transmembrane region" description="Helical" evidence="1">
    <location>
        <begin position="142"/>
        <end position="162"/>
    </location>
</feature>
<organism evidence="2 3">
    <name type="scientific">Methylobacterium oryzihabitans</name>
    <dbReference type="NCBI Taxonomy" id="2499852"/>
    <lineage>
        <taxon>Bacteria</taxon>
        <taxon>Pseudomonadati</taxon>
        <taxon>Pseudomonadota</taxon>
        <taxon>Alphaproteobacteria</taxon>
        <taxon>Hyphomicrobiales</taxon>
        <taxon>Methylobacteriaceae</taxon>
        <taxon>Methylobacterium</taxon>
    </lineage>
</organism>
<comment type="caution">
    <text evidence="2">The sequence shown here is derived from an EMBL/GenBank/DDBJ whole genome shotgun (WGS) entry which is preliminary data.</text>
</comment>
<dbReference type="RefSeq" id="WP_127729976.1">
    <property type="nucleotide sequence ID" value="NZ_SACP01000012.1"/>
</dbReference>
<dbReference type="Proteomes" id="UP000286997">
    <property type="component" value="Unassembled WGS sequence"/>
</dbReference>
<keyword evidence="1" id="KW-1133">Transmembrane helix</keyword>
<dbReference type="SUPFAM" id="SSF53474">
    <property type="entry name" value="alpha/beta-Hydrolases"/>
    <property type="match status" value="1"/>
</dbReference>
<keyword evidence="2" id="KW-0378">Hydrolase</keyword>
<accession>A0A437P596</accession>
<dbReference type="AlphaFoldDB" id="A0A437P596"/>